<reference evidence="3 4" key="1">
    <citation type="submission" date="2018-02" db="EMBL/GenBank/DDBJ databases">
        <title>The genomes of Aspergillus section Nigri reveals drivers in fungal speciation.</title>
        <authorList>
            <consortium name="DOE Joint Genome Institute"/>
            <person name="Vesth T.C."/>
            <person name="Nybo J."/>
            <person name="Theobald S."/>
            <person name="Brandl J."/>
            <person name="Frisvad J.C."/>
            <person name="Nielsen K.F."/>
            <person name="Lyhne E.K."/>
            <person name="Kogle M.E."/>
            <person name="Kuo A."/>
            <person name="Riley R."/>
            <person name="Clum A."/>
            <person name="Nolan M."/>
            <person name="Lipzen A."/>
            <person name="Salamov A."/>
            <person name="Henrissat B."/>
            <person name="Wiebenga A."/>
            <person name="De vries R.P."/>
            <person name="Grigoriev I.V."/>
            <person name="Mortensen U.H."/>
            <person name="Andersen M.R."/>
            <person name="Baker S.E."/>
        </authorList>
    </citation>
    <scope>NUCLEOTIDE SEQUENCE [LARGE SCALE GENOMIC DNA]</scope>
    <source>
        <strain evidence="3 4">CBS 707.79</strain>
    </source>
</reference>
<dbReference type="PANTHER" id="PTHR42470">
    <property type="entry name" value="VAST DOMAIN-CONTAINING PROTEIN"/>
    <property type="match status" value="1"/>
</dbReference>
<dbReference type="Pfam" id="PF25545">
    <property type="entry name" value="DUF7924"/>
    <property type="match status" value="1"/>
</dbReference>
<evidence type="ECO:0000313" key="3">
    <source>
        <dbReference type="EMBL" id="PYH92039.1"/>
    </source>
</evidence>
<organism evidence="3 4">
    <name type="scientific">Aspergillus ellipticus CBS 707.79</name>
    <dbReference type="NCBI Taxonomy" id="1448320"/>
    <lineage>
        <taxon>Eukaryota</taxon>
        <taxon>Fungi</taxon>
        <taxon>Dikarya</taxon>
        <taxon>Ascomycota</taxon>
        <taxon>Pezizomycotina</taxon>
        <taxon>Eurotiomycetes</taxon>
        <taxon>Eurotiomycetidae</taxon>
        <taxon>Eurotiales</taxon>
        <taxon>Aspergillaceae</taxon>
        <taxon>Aspergillus</taxon>
        <taxon>Aspergillus subgen. Circumdati</taxon>
    </lineage>
</organism>
<evidence type="ECO:0000256" key="1">
    <source>
        <dbReference type="SAM" id="MobiDB-lite"/>
    </source>
</evidence>
<accession>A0A319D4E2</accession>
<dbReference type="EMBL" id="KZ825927">
    <property type="protein sequence ID" value="PYH92039.1"/>
    <property type="molecule type" value="Genomic_DNA"/>
</dbReference>
<feature type="region of interest" description="Disordered" evidence="1">
    <location>
        <begin position="56"/>
        <end position="85"/>
    </location>
</feature>
<evidence type="ECO:0000259" key="2">
    <source>
        <dbReference type="Pfam" id="PF25545"/>
    </source>
</evidence>
<feature type="compositionally biased region" description="Low complexity" evidence="1">
    <location>
        <begin position="69"/>
        <end position="82"/>
    </location>
</feature>
<dbReference type="PANTHER" id="PTHR42470:SF1">
    <property type="entry name" value="VAST DOMAIN-CONTAINING PROTEIN"/>
    <property type="match status" value="1"/>
</dbReference>
<dbReference type="AlphaFoldDB" id="A0A319D4E2"/>
<dbReference type="Proteomes" id="UP000247810">
    <property type="component" value="Unassembled WGS sequence"/>
</dbReference>
<feature type="region of interest" description="Disordered" evidence="1">
    <location>
        <begin position="1"/>
        <end position="20"/>
    </location>
</feature>
<feature type="domain" description="DUF7924" evidence="2">
    <location>
        <begin position="227"/>
        <end position="401"/>
    </location>
</feature>
<name>A0A319D4E2_9EURO</name>
<dbReference type="VEuPathDB" id="FungiDB:BO71DRAFT_411296"/>
<dbReference type="OrthoDB" id="5372703at2759"/>
<sequence length="415" mass="47048">MKRSRSRSPEPLRPKRPKIVDGTTGLTIEALFEHDRCLQPLSPYAFLDMNSQHKSPSLADVPIIPPPSTRSSQRSRSSSPSRVNDAQYRVNHLRRANIFIDDDNTTSDVWTYVEKIIGNVEFDSHLDRVSDKLWIKSKELVQKPSGEAEWTEMLHMLIDELKDQKLDIVRNRDWCEELKPPVHNPPPTIPRKRRENQTNLATHEATFESSSIGVSTSPRYNSQSVAFPLFRLKTPRPDICIGLSDKSLEADLVPKKGRNAARSFLVDLQDTANLISDPHVTPVGLRFPFLIVEAKAGATGGNLYQAQNQAAVGGSAALQILQNLRDLRENQDLGQTRSVSDIPHLVFSITTEGPIHEIWFHFRRPDEDDFYMSCIGSWRTTLKYDSQNLVRHLQAILQWGNGDFRSDVLCVLQTL</sequence>
<dbReference type="InterPro" id="IPR057684">
    <property type="entry name" value="DUF7924"/>
</dbReference>
<dbReference type="STRING" id="1448320.A0A319D4E2"/>
<protein>
    <recommendedName>
        <fullName evidence="2">DUF7924 domain-containing protein</fullName>
    </recommendedName>
</protein>
<gene>
    <name evidence="3" type="ORF">BO71DRAFT_411296</name>
</gene>
<proteinExistence type="predicted"/>
<keyword evidence="4" id="KW-1185">Reference proteome</keyword>
<evidence type="ECO:0000313" key="4">
    <source>
        <dbReference type="Proteomes" id="UP000247810"/>
    </source>
</evidence>